<organism evidence="1 2">
    <name type="scientific">Xanthomonas hortorum pv. carotae</name>
    <dbReference type="NCBI Taxonomy" id="487904"/>
    <lineage>
        <taxon>Bacteria</taxon>
        <taxon>Pseudomonadati</taxon>
        <taxon>Pseudomonadota</taxon>
        <taxon>Gammaproteobacteria</taxon>
        <taxon>Lysobacterales</taxon>
        <taxon>Lysobacteraceae</taxon>
        <taxon>Xanthomonas</taxon>
    </lineage>
</organism>
<dbReference type="AlphaFoldDB" id="A0A6V7BVT2"/>
<sequence length="70" mass="7715">MALERLINGMLLAQERPVQIYLYYDIARASGYPIELVRKLCFAIDCGGNGFTAIKPGMTYEEAMSAHSAA</sequence>
<evidence type="ECO:0000313" key="1">
    <source>
        <dbReference type="EMBL" id="CAD0306214.1"/>
    </source>
</evidence>
<protein>
    <submittedName>
        <fullName evidence="1">Uncharacterized protein</fullName>
    </submittedName>
</protein>
<name>A0A6V7BVT2_9XANT</name>
<reference evidence="1 2" key="1">
    <citation type="submission" date="2020-07" db="EMBL/GenBank/DDBJ databases">
        <authorList>
            <person name="Pothier F. J."/>
        </authorList>
    </citation>
    <scope>NUCLEOTIDE SEQUENCE [LARGE SCALE GENOMIC DNA]</scope>
    <source>
        <strain evidence="1 2">CFBP 7900</strain>
    </source>
</reference>
<dbReference type="EMBL" id="CAJDKC010000003">
    <property type="protein sequence ID" value="CAD0306207.1"/>
    <property type="molecule type" value="Genomic_DNA"/>
</dbReference>
<accession>A0A6V7BVT2</accession>
<gene>
    <name evidence="1" type="ORF">CFBP7900_04470</name>
</gene>
<proteinExistence type="predicted"/>
<dbReference type="Proteomes" id="UP000587508">
    <property type="component" value="Unassembled WGS sequence"/>
</dbReference>
<comment type="caution">
    <text evidence="1">The sequence shown here is derived from an EMBL/GenBank/DDBJ whole genome shotgun (WGS) entry which is preliminary data.</text>
</comment>
<evidence type="ECO:0000313" key="2">
    <source>
        <dbReference type="Proteomes" id="UP000587508"/>
    </source>
</evidence>
<dbReference type="EMBL" id="CAJDKC010000003">
    <property type="protein sequence ID" value="CAD0306214.1"/>
    <property type="molecule type" value="Genomic_DNA"/>
</dbReference>